<evidence type="ECO:0000313" key="2">
    <source>
        <dbReference type="EMBL" id="NNH78820.1"/>
    </source>
</evidence>
<dbReference type="RefSeq" id="WP_171541015.1">
    <property type="nucleotide sequence ID" value="NZ_JABERL010000056.1"/>
</dbReference>
<dbReference type="Gene3D" id="3.40.50.300">
    <property type="entry name" value="P-loop containing nucleotide triphosphate hydrolases"/>
    <property type="match status" value="1"/>
</dbReference>
<dbReference type="GO" id="GO:0005525">
    <property type="term" value="F:GTP binding"/>
    <property type="evidence" value="ECO:0007669"/>
    <property type="project" value="InterPro"/>
</dbReference>
<accession>A0A7Y2RHF9</accession>
<dbReference type="Pfam" id="PF01926">
    <property type="entry name" value="MMR_HSR1"/>
    <property type="match status" value="1"/>
</dbReference>
<dbReference type="Proteomes" id="UP000569202">
    <property type="component" value="Unassembled WGS sequence"/>
</dbReference>
<comment type="caution">
    <text evidence="2">The sequence shown here is derived from an EMBL/GenBank/DDBJ whole genome shotgun (WGS) entry which is preliminary data.</text>
</comment>
<reference evidence="2 3" key="1">
    <citation type="submission" date="2020-04" db="EMBL/GenBank/DDBJ databases">
        <title>Acinetobacter Taxon 24.</title>
        <authorList>
            <person name="Nemec A."/>
            <person name="Radolfova-Krizova L."/>
            <person name="Higgins P.G."/>
            <person name="Spanelova P."/>
        </authorList>
    </citation>
    <scope>NUCLEOTIDE SEQUENCE [LARGE SCALE GENOMIC DNA]</scope>
    <source>
        <strain evidence="2 3">ANC 5380</strain>
    </source>
</reference>
<dbReference type="EMBL" id="JABERL010000056">
    <property type="protein sequence ID" value="NNH78820.1"/>
    <property type="molecule type" value="Genomic_DNA"/>
</dbReference>
<dbReference type="InterPro" id="IPR006073">
    <property type="entry name" value="GTP-bd"/>
</dbReference>
<sequence length="577" mass="64657">MHKQVFFDQLEKFETGYIKQAKQADELIQKQKKQLHHDMFKLLSQPKKLNSRGALAKQFDSLNFELKNLFEEWDKQILNLLKMQQLANTYQNRIIFLVFGKVNAGKSSFTNFISELFESNQVKRFTLQDGKIVQVTEKFKEGCTETTSTIQGVELGQHFLLLDSPGLHSVTEENGALTKEFVDCTDAILWLTPSSSPGQTQELDELREELSKSKPLLPIITASDILEEDEDDDGELIQFYINKSDHARQAQEEDVQARLNQYAQARNQSILSVLKKPISISVYMYRENQDAEAAGLNRLLLEMSSLLKEACEYKLRKSEQQAQNFLKEKMLSMLEKNFLARLKEVEVSIDTTLDTLDKQAKTITLDIQSEMLILVPKLIEKHAKQKDKNKLVEDINQKLNTLLNQKLSETLGKLVSEIQKISDQISSDQIKDFEDNTIEIEQSKGKVLSTATSILGGLAGGAATGAAVGTLGAGPIGTAAGAIVGGIVGGVSSAFAGEKLFVETETVTEIVGVSSLHVEESLQTYFDQQIPKFVDKAFEQVKNELKNYDAQNSALKQIVNAFKHKIENNQLEIKNVA</sequence>
<gene>
    <name evidence="2" type="ORF">HLH17_14440</name>
</gene>
<proteinExistence type="predicted"/>
<dbReference type="AlphaFoldDB" id="A0A7Y2RHF9"/>
<protein>
    <submittedName>
        <fullName evidence="2">Dynamin</fullName>
    </submittedName>
</protein>
<evidence type="ECO:0000259" key="1">
    <source>
        <dbReference type="Pfam" id="PF01926"/>
    </source>
</evidence>
<evidence type="ECO:0000313" key="3">
    <source>
        <dbReference type="Proteomes" id="UP000569202"/>
    </source>
</evidence>
<dbReference type="SUPFAM" id="SSF52540">
    <property type="entry name" value="P-loop containing nucleoside triphosphate hydrolases"/>
    <property type="match status" value="1"/>
</dbReference>
<organism evidence="2 3">
    <name type="scientific">Acinetobacter terrae</name>
    <dbReference type="NCBI Taxonomy" id="2731247"/>
    <lineage>
        <taxon>Bacteria</taxon>
        <taxon>Pseudomonadati</taxon>
        <taxon>Pseudomonadota</taxon>
        <taxon>Gammaproteobacteria</taxon>
        <taxon>Moraxellales</taxon>
        <taxon>Moraxellaceae</taxon>
        <taxon>Acinetobacter</taxon>
        <taxon>Acinetobacter Taxon 24</taxon>
    </lineage>
</organism>
<name>A0A7Y2RHF9_9GAMM</name>
<dbReference type="InterPro" id="IPR027417">
    <property type="entry name" value="P-loop_NTPase"/>
</dbReference>
<feature type="domain" description="G" evidence="1">
    <location>
        <begin position="97"/>
        <end position="217"/>
    </location>
</feature>